<protein>
    <recommendedName>
        <fullName evidence="3">Prepilin-type N-terminal cleavage/methylation domain-containing protein</fullName>
    </recommendedName>
</protein>
<keyword evidence="1" id="KW-0472">Membrane</keyword>
<gene>
    <name evidence="2" type="ORF">METZ01_LOCUS152432</name>
</gene>
<name>A0A382ADE9_9ZZZZ</name>
<evidence type="ECO:0000313" key="2">
    <source>
        <dbReference type="EMBL" id="SVA99578.1"/>
    </source>
</evidence>
<sequence length="170" mass="19120">MYLKSSNEQHGFTLLEILVSITVLTIGILGLIMAVDSIMYYQSRSAEVTQATLLTTNKIEEIKRLSTNEPSGGIYGFNYLVTDYPVEKNMTQIDEKTYSLSEVINKGPILPKMTRTVTLQTYPPGNASSFSDPSKIDLIEAIIKTEWTDKRGKKKSVELGSLIHKRHFIE</sequence>
<evidence type="ECO:0000256" key="1">
    <source>
        <dbReference type="SAM" id="Phobius"/>
    </source>
</evidence>
<evidence type="ECO:0008006" key="3">
    <source>
        <dbReference type="Google" id="ProtNLM"/>
    </source>
</evidence>
<organism evidence="2">
    <name type="scientific">marine metagenome</name>
    <dbReference type="NCBI Taxonomy" id="408172"/>
    <lineage>
        <taxon>unclassified sequences</taxon>
        <taxon>metagenomes</taxon>
        <taxon>ecological metagenomes</taxon>
    </lineage>
</organism>
<keyword evidence="1" id="KW-1133">Transmembrane helix</keyword>
<accession>A0A382ADE9</accession>
<feature type="transmembrane region" description="Helical" evidence="1">
    <location>
        <begin position="12"/>
        <end position="35"/>
    </location>
</feature>
<dbReference type="PROSITE" id="PS00409">
    <property type="entry name" value="PROKAR_NTER_METHYL"/>
    <property type="match status" value="1"/>
</dbReference>
<proteinExistence type="predicted"/>
<dbReference type="EMBL" id="UINC01024933">
    <property type="protein sequence ID" value="SVA99578.1"/>
    <property type="molecule type" value="Genomic_DNA"/>
</dbReference>
<reference evidence="2" key="1">
    <citation type="submission" date="2018-05" db="EMBL/GenBank/DDBJ databases">
        <authorList>
            <person name="Lanie J.A."/>
            <person name="Ng W.-L."/>
            <person name="Kazmierczak K.M."/>
            <person name="Andrzejewski T.M."/>
            <person name="Davidsen T.M."/>
            <person name="Wayne K.J."/>
            <person name="Tettelin H."/>
            <person name="Glass J.I."/>
            <person name="Rusch D."/>
            <person name="Podicherti R."/>
            <person name="Tsui H.-C.T."/>
            <person name="Winkler M.E."/>
        </authorList>
    </citation>
    <scope>NUCLEOTIDE SEQUENCE</scope>
</reference>
<dbReference type="AlphaFoldDB" id="A0A382ADE9"/>
<keyword evidence="1" id="KW-0812">Transmembrane</keyword>
<dbReference type="NCBIfam" id="TIGR02532">
    <property type="entry name" value="IV_pilin_GFxxxE"/>
    <property type="match status" value="1"/>
</dbReference>
<dbReference type="Pfam" id="PF07963">
    <property type="entry name" value="N_methyl"/>
    <property type="match status" value="1"/>
</dbReference>
<dbReference type="InterPro" id="IPR012902">
    <property type="entry name" value="N_methyl_site"/>
</dbReference>